<dbReference type="Proteomes" id="UP001443914">
    <property type="component" value="Unassembled WGS sequence"/>
</dbReference>
<evidence type="ECO:0000313" key="1">
    <source>
        <dbReference type="EMBL" id="KAK9671208.1"/>
    </source>
</evidence>
<dbReference type="PANTHER" id="PTHR37216">
    <property type="entry name" value="EXPRESSED PROTEIN"/>
    <property type="match status" value="1"/>
</dbReference>
<sequence>MGQSLQKLSPGSEPKQVRMMGEIANKYYEEHFSNVTKDWTTTDFYVAVCEVVEEINRSVGNTQFRVPKAETLQLAFDKHHKGKGKSLTKEEFQRILEDVIMETGFTGLGAKDIILYIFGVPVTTLFLKKGVLPTAIPDALFIPAVTSATVFFLAKFNKI</sequence>
<name>A0AAW1H6C0_SAPOF</name>
<evidence type="ECO:0000313" key="2">
    <source>
        <dbReference type="Proteomes" id="UP001443914"/>
    </source>
</evidence>
<dbReference type="AlphaFoldDB" id="A0AAW1H6C0"/>
<proteinExistence type="predicted"/>
<dbReference type="EMBL" id="JBDFQZ010000012">
    <property type="protein sequence ID" value="KAK9671208.1"/>
    <property type="molecule type" value="Genomic_DNA"/>
</dbReference>
<comment type="caution">
    <text evidence="1">The sequence shown here is derived from an EMBL/GenBank/DDBJ whole genome shotgun (WGS) entry which is preliminary data.</text>
</comment>
<accession>A0AAW1H6C0</accession>
<dbReference type="InterPro" id="IPR057196">
    <property type="entry name" value="DUF7874"/>
</dbReference>
<protein>
    <submittedName>
        <fullName evidence="1">Uncharacterized protein</fullName>
    </submittedName>
</protein>
<dbReference type="Pfam" id="PF25284">
    <property type="entry name" value="DUF7874"/>
    <property type="match status" value="1"/>
</dbReference>
<organism evidence="1 2">
    <name type="scientific">Saponaria officinalis</name>
    <name type="common">Common soapwort</name>
    <name type="synonym">Lychnis saponaria</name>
    <dbReference type="NCBI Taxonomy" id="3572"/>
    <lineage>
        <taxon>Eukaryota</taxon>
        <taxon>Viridiplantae</taxon>
        <taxon>Streptophyta</taxon>
        <taxon>Embryophyta</taxon>
        <taxon>Tracheophyta</taxon>
        <taxon>Spermatophyta</taxon>
        <taxon>Magnoliopsida</taxon>
        <taxon>eudicotyledons</taxon>
        <taxon>Gunneridae</taxon>
        <taxon>Pentapetalae</taxon>
        <taxon>Caryophyllales</taxon>
        <taxon>Caryophyllaceae</taxon>
        <taxon>Caryophylleae</taxon>
        <taxon>Saponaria</taxon>
    </lineage>
</organism>
<keyword evidence="2" id="KW-1185">Reference proteome</keyword>
<reference evidence="1" key="1">
    <citation type="submission" date="2024-03" db="EMBL/GenBank/DDBJ databases">
        <title>WGS assembly of Saponaria officinalis var. Norfolk2.</title>
        <authorList>
            <person name="Jenkins J."/>
            <person name="Shu S."/>
            <person name="Grimwood J."/>
            <person name="Barry K."/>
            <person name="Goodstein D."/>
            <person name="Schmutz J."/>
            <person name="Leebens-Mack J."/>
            <person name="Osbourn A."/>
        </authorList>
    </citation>
    <scope>NUCLEOTIDE SEQUENCE [LARGE SCALE GENOMIC DNA]</scope>
    <source>
        <strain evidence="1">JIC</strain>
    </source>
</reference>
<dbReference type="PANTHER" id="PTHR37216:SF1">
    <property type="entry name" value="EXPRESSED PROTEIN"/>
    <property type="match status" value="1"/>
</dbReference>
<gene>
    <name evidence="1" type="ORF">RND81_12G013600</name>
</gene>